<dbReference type="GO" id="GO:0016705">
    <property type="term" value="F:oxidoreductase activity, acting on paired donors, with incorporation or reduction of molecular oxygen"/>
    <property type="evidence" value="ECO:0007669"/>
    <property type="project" value="InterPro"/>
</dbReference>
<comment type="cofactor">
    <cofactor evidence="1">
        <name>heme</name>
        <dbReference type="ChEBI" id="CHEBI:30413"/>
    </cofactor>
</comment>
<dbReference type="AlphaFoldDB" id="A0AAV5IF79"/>
<dbReference type="InterPro" id="IPR002401">
    <property type="entry name" value="Cyt_P450_E_grp-I"/>
</dbReference>
<evidence type="ECO:0000313" key="3">
    <source>
        <dbReference type="EMBL" id="GKU95920.1"/>
    </source>
</evidence>
<organism evidence="3 4">
    <name type="scientific">Rubroshorea leprosula</name>
    <dbReference type="NCBI Taxonomy" id="152421"/>
    <lineage>
        <taxon>Eukaryota</taxon>
        <taxon>Viridiplantae</taxon>
        <taxon>Streptophyta</taxon>
        <taxon>Embryophyta</taxon>
        <taxon>Tracheophyta</taxon>
        <taxon>Spermatophyta</taxon>
        <taxon>Magnoliopsida</taxon>
        <taxon>eudicotyledons</taxon>
        <taxon>Gunneridae</taxon>
        <taxon>Pentapetalae</taxon>
        <taxon>rosids</taxon>
        <taxon>malvids</taxon>
        <taxon>Malvales</taxon>
        <taxon>Dipterocarpaceae</taxon>
        <taxon>Rubroshorea</taxon>
    </lineage>
</organism>
<proteinExistence type="inferred from homology"/>
<dbReference type="PROSITE" id="PS00086">
    <property type="entry name" value="CYTOCHROME_P450"/>
    <property type="match status" value="1"/>
</dbReference>
<dbReference type="InterPro" id="IPR017972">
    <property type="entry name" value="Cyt_P450_CS"/>
</dbReference>
<reference evidence="3 4" key="1">
    <citation type="journal article" date="2021" name="Commun. Biol.">
        <title>The genome of Shorea leprosula (Dipterocarpaceae) highlights the ecological relevance of drought in aseasonal tropical rainforests.</title>
        <authorList>
            <person name="Ng K.K.S."/>
            <person name="Kobayashi M.J."/>
            <person name="Fawcett J.A."/>
            <person name="Hatakeyama M."/>
            <person name="Paape T."/>
            <person name="Ng C.H."/>
            <person name="Ang C.C."/>
            <person name="Tnah L.H."/>
            <person name="Lee C.T."/>
            <person name="Nishiyama T."/>
            <person name="Sese J."/>
            <person name="O'Brien M.J."/>
            <person name="Copetti D."/>
            <person name="Mohd Noor M.I."/>
            <person name="Ong R.C."/>
            <person name="Putra M."/>
            <person name="Sireger I.Z."/>
            <person name="Indrioko S."/>
            <person name="Kosugi Y."/>
            <person name="Izuno A."/>
            <person name="Isagi Y."/>
            <person name="Lee S.L."/>
            <person name="Shimizu K.K."/>
        </authorList>
    </citation>
    <scope>NUCLEOTIDE SEQUENCE [LARGE SCALE GENOMIC DNA]</scope>
    <source>
        <strain evidence="3">214</strain>
    </source>
</reference>
<comment type="similarity">
    <text evidence="2">Belongs to the cytochrome P450 family.</text>
</comment>
<keyword evidence="1 2" id="KW-0349">Heme</keyword>
<gene>
    <name evidence="3" type="ORF">SLEP1_g9217</name>
</gene>
<feature type="binding site" description="axial binding residue" evidence="1">
    <location>
        <position position="442"/>
    </location>
    <ligand>
        <name>heme</name>
        <dbReference type="ChEBI" id="CHEBI:30413"/>
    </ligand>
    <ligandPart>
        <name>Fe</name>
        <dbReference type="ChEBI" id="CHEBI:18248"/>
    </ligandPart>
</feature>
<dbReference type="GO" id="GO:0004497">
    <property type="term" value="F:monooxygenase activity"/>
    <property type="evidence" value="ECO:0007669"/>
    <property type="project" value="UniProtKB-KW"/>
</dbReference>
<dbReference type="PANTHER" id="PTHR47951">
    <property type="entry name" value="OS08G0547900 PROTEIN"/>
    <property type="match status" value="1"/>
</dbReference>
<dbReference type="InterPro" id="IPR018247">
    <property type="entry name" value="EF_Hand_1_Ca_BS"/>
</dbReference>
<dbReference type="GO" id="GO:0005506">
    <property type="term" value="F:iron ion binding"/>
    <property type="evidence" value="ECO:0007669"/>
    <property type="project" value="InterPro"/>
</dbReference>
<dbReference type="PROSITE" id="PS00018">
    <property type="entry name" value="EF_HAND_1"/>
    <property type="match status" value="1"/>
</dbReference>
<dbReference type="GO" id="GO:0020037">
    <property type="term" value="F:heme binding"/>
    <property type="evidence" value="ECO:0007669"/>
    <property type="project" value="InterPro"/>
</dbReference>
<dbReference type="EMBL" id="BPVZ01000009">
    <property type="protein sequence ID" value="GKU95920.1"/>
    <property type="molecule type" value="Genomic_DNA"/>
</dbReference>
<comment type="caution">
    <text evidence="3">The sequence shown here is derived from an EMBL/GenBank/DDBJ whole genome shotgun (WGS) entry which is preliminary data.</text>
</comment>
<dbReference type="PANTHER" id="PTHR47951:SF7">
    <property type="entry name" value="FLAVONOID 3',5'-HYDROXYLASE-LIKE ISOFORM X1"/>
    <property type="match status" value="1"/>
</dbReference>
<keyword evidence="4" id="KW-1185">Reference proteome</keyword>
<keyword evidence="1 2" id="KW-0408">Iron</keyword>
<dbReference type="Pfam" id="PF00067">
    <property type="entry name" value="p450"/>
    <property type="match status" value="1"/>
</dbReference>
<dbReference type="SUPFAM" id="SSF48264">
    <property type="entry name" value="Cytochrome P450"/>
    <property type="match status" value="1"/>
</dbReference>
<accession>A0AAV5IF79</accession>
<dbReference type="PRINTS" id="PR00463">
    <property type="entry name" value="EP450I"/>
</dbReference>
<name>A0AAV5IF79_9ROSI</name>
<evidence type="ECO:0000256" key="1">
    <source>
        <dbReference type="PIRSR" id="PIRSR602401-1"/>
    </source>
</evidence>
<keyword evidence="2" id="KW-0560">Oxidoreductase</keyword>
<protein>
    <recommendedName>
        <fullName evidence="5">Cytochrome P450</fullName>
    </recommendedName>
</protein>
<keyword evidence="1 2" id="KW-0479">Metal-binding</keyword>
<keyword evidence="2" id="KW-0503">Monooxygenase</keyword>
<dbReference type="CDD" id="cd11073">
    <property type="entry name" value="CYP76-like"/>
    <property type="match status" value="1"/>
</dbReference>
<dbReference type="InterPro" id="IPR001128">
    <property type="entry name" value="Cyt_P450"/>
</dbReference>
<dbReference type="Gene3D" id="1.10.630.10">
    <property type="entry name" value="Cytochrome P450"/>
    <property type="match status" value="1"/>
</dbReference>
<evidence type="ECO:0000256" key="2">
    <source>
        <dbReference type="RuleBase" id="RU000461"/>
    </source>
</evidence>
<dbReference type="PRINTS" id="PR00385">
    <property type="entry name" value="P450"/>
</dbReference>
<dbReference type="FunFam" id="1.10.630.10:FF:000207">
    <property type="entry name" value="Putative cytochrome P450 superfamily protein"/>
    <property type="match status" value="1"/>
</dbReference>
<dbReference type="InterPro" id="IPR036396">
    <property type="entry name" value="Cyt_P450_sf"/>
</dbReference>
<evidence type="ECO:0000313" key="4">
    <source>
        <dbReference type="Proteomes" id="UP001054252"/>
    </source>
</evidence>
<evidence type="ECO:0008006" key="5">
    <source>
        <dbReference type="Google" id="ProtNLM"/>
    </source>
</evidence>
<dbReference type="Proteomes" id="UP001054252">
    <property type="component" value="Unassembled WGS sequence"/>
</dbReference>
<sequence length="694" mass="79034">MLNINCCLTLILVFSFIWVLKKVIKGHAKLPPGPRGLPLVGYLPFLGQNLHHLFMKLAGVYGPIYKLSLGNRLCVIINSPSLAKEVVREHDTTFANRNPNRAALAFSYGGNDIAFSPYGPKWQFLRKIFVREMLSNANLDAYYVLRRNVMHKTLGELYRKSCEGMAINVGELAFVTVIDMISSMFWGGTLEEEKGTSLAVEFRTVASQLVDIMGKPNISDFFPVIAKLDLQGIERKVKKVRQKMDNIYDLVIEKAREGPKQSARKDFLQFLLKYRDEDTGKSISVAEIKAMFMDIVVGGTDTTSTMVEWTMAELMLHPEVMQKAQEELGEVVGFNSVVEESHVQRLPYLHAIAKEALRLHPAAPLLLPRCPTRSCTIGGYTVPKGTKVFLNVWAMHRDPQYWDNPSEFRPERFILNDAIGKKLDFTGNNFEYLPFGSGRRICAGIVLGERMLMYVLASLLHSFEWKLVEGSEPDTTEKLGVVLEKARPLFAVPHHRLAKGEDGLWSKVMSSKYGENGGHWLDWVRDRSGGGSIWWRDIQNLNTGDGVNAGWLSEGFRIKVGEGKRVSFWWDEWCGESCLANKFPRLYILSTSKDKECFQMGRALNGTWRWNLTWRRTLHQWEDETAKELQNMIEKVRISPGSADNWEWIHSPDGEYSTATAYALLTNQRREEEEAEMYKRIWNPSIPSKVAGFN</sequence>